<dbReference type="InterPro" id="IPR013985">
    <property type="entry name" value="Ald_Fedxn_OxRdtase_dom3"/>
</dbReference>
<dbReference type="GO" id="GO:0051539">
    <property type="term" value="F:4 iron, 4 sulfur cluster binding"/>
    <property type="evidence" value="ECO:0007669"/>
    <property type="project" value="UniProtKB-KW"/>
</dbReference>
<dbReference type="GO" id="GO:0009055">
    <property type="term" value="F:electron transfer activity"/>
    <property type="evidence" value="ECO:0007669"/>
    <property type="project" value="InterPro"/>
</dbReference>
<feature type="domain" description="Aldehyde ferredoxin oxidoreductase N-terminal" evidence="9">
    <location>
        <begin position="5"/>
        <end position="208"/>
    </location>
</feature>
<dbReference type="Gene3D" id="1.10.599.10">
    <property type="entry name" value="Aldehyde Ferredoxin Oxidoreductase Protein, subunit A, domain 3"/>
    <property type="match status" value="1"/>
</dbReference>
<sequence length="631" mass="69730">MAYGFTGKILLVDLTKSEILVEMPSEEFYRQYLGGPGIGLYYLLKNNKRYIDPLGPENTLVFAPGLLTGTSAPSAPRYTVLAKSPLTGALGKSEAGGWWGPELKRAGFDAVVVRGRAPRPVYLWIKDGEAEIRDASHFWGLQTGEVQEGIRRELGDERVQVAQIGPAGEKLVRFANICNNLAHFNGRNGLGAVMGSKNLRAIAVRGTKAVEVKDRSVVKEVLRWVTEQVNIHPLSAALYEHGTPIGITSNNAGGCLPTNNWDYGYFARAEDIGSEELIKNYLIRRGNCFACPIRCKRVVEVKDKDITVDSKYGGPEYEALAALGSNCGISNLKLIIKANELCNRYGLDTISLGMTISFAMKCYEEGIIDKTQTDGLDLRFGNEEVLLPLIEKIANREGLGNVLADGSRAAAARFGKRSEKYLLEVKGQEVPMHDPRVKSGLGLQFALAVNGADHWFAQHDPFFTSRESLGVQAASTIGLGEPVDANDLSFKKVRHVLYTSYLNGVYDMLGVCVFGYVARSLTPLDKLLNLVEAVTGWKTSWWELLKAGERFLAMAKEYNVRQGLTFSEDRLPEKFFTPLKGGSRDGEPGLDRDKFYEAVRLFYEMAGWEVDTGRPAKAKLYELGLDWLIEI</sequence>
<dbReference type="SMART" id="SM00790">
    <property type="entry name" value="AFOR_N"/>
    <property type="match status" value="1"/>
</dbReference>
<evidence type="ECO:0000256" key="7">
    <source>
        <dbReference type="ARBA" id="ARBA00023014"/>
    </source>
</evidence>
<keyword evidence="6" id="KW-0408">Iron</keyword>
<dbReference type="GO" id="GO:0046872">
    <property type="term" value="F:metal ion binding"/>
    <property type="evidence" value="ECO:0007669"/>
    <property type="project" value="UniProtKB-KW"/>
</dbReference>
<keyword evidence="4" id="KW-0479">Metal-binding</keyword>
<keyword evidence="7" id="KW-0411">Iron-sulfur</keyword>
<evidence type="ECO:0000256" key="6">
    <source>
        <dbReference type="ARBA" id="ARBA00023004"/>
    </source>
</evidence>
<evidence type="ECO:0000256" key="8">
    <source>
        <dbReference type="ARBA" id="ARBA00049934"/>
    </source>
</evidence>
<comment type="cofactor">
    <cofactor evidence="8">
        <name>tungstopterin</name>
        <dbReference type="ChEBI" id="CHEBI:30402"/>
    </cofactor>
</comment>
<dbReference type="Gene3D" id="1.10.569.10">
    <property type="entry name" value="Aldehyde Ferredoxin Oxidoreductase Protein, subunit A, domain 2"/>
    <property type="match status" value="1"/>
</dbReference>
<dbReference type="InterPro" id="IPR051919">
    <property type="entry name" value="W-dependent_AOR"/>
</dbReference>
<reference evidence="11" key="1">
    <citation type="submission" date="2016-11" db="EMBL/GenBank/DDBJ databases">
        <authorList>
            <person name="Varghese N."/>
            <person name="Submissions S."/>
        </authorList>
    </citation>
    <scope>NUCLEOTIDE SEQUENCE [LARGE SCALE GENOMIC DNA]</scope>
    <source>
        <strain evidence="11">DSM 11792</strain>
    </source>
</reference>
<dbReference type="Pfam" id="PF01314">
    <property type="entry name" value="AFOR_C"/>
    <property type="match status" value="1"/>
</dbReference>
<dbReference type="InterPro" id="IPR036503">
    <property type="entry name" value="Ald_Fedxn_OxRdtase_N_sf"/>
</dbReference>
<comment type="similarity">
    <text evidence="2">Belongs to the AOR/FOR family.</text>
</comment>
<dbReference type="PANTHER" id="PTHR30038">
    <property type="entry name" value="ALDEHYDE FERREDOXIN OXIDOREDUCTASE"/>
    <property type="match status" value="1"/>
</dbReference>
<keyword evidence="3" id="KW-0004">4Fe-4S</keyword>
<proteinExistence type="inferred from homology"/>
<evidence type="ECO:0000256" key="1">
    <source>
        <dbReference type="ARBA" id="ARBA00001966"/>
    </source>
</evidence>
<evidence type="ECO:0000313" key="11">
    <source>
        <dbReference type="Proteomes" id="UP000184196"/>
    </source>
</evidence>
<dbReference type="Gene3D" id="3.60.9.10">
    <property type="entry name" value="Aldehyde ferredoxin oxidoreductase, N-terminal domain"/>
    <property type="match status" value="1"/>
</dbReference>
<dbReference type="Proteomes" id="UP000184196">
    <property type="component" value="Unassembled WGS sequence"/>
</dbReference>
<protein>
    <submittedName>
        <fullName evidence="10">Aldehyde:ferredoxin oxidoreductase</fullName>
    </submittedName>
</protein>
<evidence type="ECO:0000256" key="4">
    <source>
        <dbReference type="ARBA" id="ARBA00022723"/>
    </source>
</evidence>
<dbReference type="RefSeq" id="WP_073162494.1">
    <property type="nucleotide sequence ID" value="NZ_FQUW01000004.1"/>
</dbReference>
<dbReference type="AlphaFoldDB" id="A0A1M4SKE3"/>
<dbReference type="InterPro" id="IPR036021">
    <property type="entry name" value="Tungsten_al_ferr_oxy-like_C"/>
</dbReference>
<evidence type="ECO:0000256" key="3">
    <source>
        <dbReference type="ARBA" id="ARBA00022485"/>
    </source>
</evidence>
<dbReference type="InterPro" id="IPR013984">
    <property type="entry name" value="Ald_Fedxn_OxRdtase_dom2"/>
</dbReference>
<gene>
    <name evidence="10" type="ORF">SAMN02745218_00148</name>
</gene>
<evidence type="ECO:0000313" key="10">
    <source>
        <dbReference type="EMBL" id="SHE32670.1"/>
    </source>
</evidence>
<evidence type="ECO:0000256" key="5">
    <source>
        <dbReference type="ARBA" id="ARBA00023002"/>
    </source>
</evidence>
<dbReference type="OrthoDB" id="9763894at2"/>
<dbReference type="EMBL" id="FQUW01000004">
    <property type="protein sequence ID" value="SHE32670.1"/>
    <property type="molecule type" value="Genomic_DNA"/>
</dbReference>
<dbReference type="SUPFAM" id="SSF56228">
    <property type="entry name" value="Aldehyde ferredoxin oxidoreductase, N-terminal domain"/>
    <property type="match status" value="1"/>
</dbReference>
<comment type="cofactor">
    <cofactor evidence="1">
        <name>[4Fe-4S] cluster</name>
        <dbReference type="ChEBI" id="CHEBI:49883"/>
    </cofactor>
</comment>
<dbReference type="InterPro" id="IPR001203">
    <property type="entry name" value="OxRdtase_Ald_Fedxn_C"/>
</dbReference>
<organism evidence="10 11">
    <name type="scientific">Desulfofundulus australicus DSM 11792</name>
    <dbReference type="NCBI Taxonomy" id="1121425"/>
    <lineage>
        <taxon>Bacteria</taxon>
        <taxon>Bacillati</taxon>
        <taxon>Bacillota</taxon>
        <taxon>Clostridia</taxon>
        <taxon>Eubacteriales</taxon>
        <taxon>Peptococcaceae</taxon>
        <taxon>Desulfofundulus</taxon>
    </lineage>
</organism>
<accession>A0A1M4SKE3</accession>
<dbReference type="InterPro" id="IPR013983">
    <property type="entry name" value="Ald_Fedxn_OxRdtase_N"/>
</dbReference>
<keyword evidence="5" id="KW-0560">Oxidoreductase</keyword>
<dbReference type="Pfam" id="PF02730">
    <property type="entry name" value="AFOR_N"/>
    <property type="match status" value="1"/>
</dbReference>
<name>A0A1M4SKE3_9FIRM</name>
<dbReference type="PANTHER" id="PTHR30038:SF7">
    <property type="entry name" value="TUNGSTEN-CONTAINING GLYCERALDEHYDE-3-PHOSPHATE:FERREDOXIN OXIDOREDUCTASE"/>
    <property type="match status" value="1"/>
</dbReference>
<dbReference type="SUPFAM" id="SSF48310">
    <property type="entry name" value="Aldehyde ferredoxin oxidoreductase, C-terminal domains"/>
    <property type="match status" value="1"/>
</dbReference>
<keyword evidence="11" id="KW-1185">Reference proteome</keyword>
<evidence type="ECO:0000259" key="9">
    <source>
        <dbReference type="SMART" id="SM00790"/>
    </source>
</evidence>
<evidence type="ECO:0000256" key="2">
    <source>
        <dbReference type="ARBA" id="ARBA00011032"/>
    </source>
</evidence>
<dbReference type="GO" id="GO:0016625">
    <property type="term" value="F:oxidoreductase activity, acting on the aldehyde or oxo group of donors, iron-sulfur protein as acceptor"/>
    <property type="evidence" value="ECO:0007669"/>
    <property type="project" value="InterPro"/>
</dbReference>